<dbReference type="EMBL" id="SSOB01000018">
    <property type="protein sequence ID" value="THF77750.1"/>
    <property type="molecule type" value="Genomic_DNA"/>
</dbReference>
<feature type="transmembrane region" description="Helical" evidence="1">
    <location>
        <begin position="12"/>
        <end position="35"/>
    </location>
</feature>
<feature type="transmembrane region" description="Helical" evidence="1">
    <location>
        <begin position="289"/>
        <end position="309"/>
    </location>
</feature>
<sequence length="587" mass="66918">MLRNPFKSMRIDFVFFFGFAFIVALLVGLIVYMSYTSSSRQIATSTSYYQQKLLSELNKKLTTTLVDIEQSSNTASKNVDIIYSRMQGGELYERVRAQSEIRSQLNNYVFGTPILQSIHVYSALPASYSVQEYVQFLPMEQIEQEGWYPDIEKTDYAWLSEHTIRTNTGDTPVISFARKVYNNRNQYYALIVLNIKVPVFQSLIESDDGEADVALLDATGKLITQTADSTYTQSYVDRMRARLEASSIGSDRSGDIFLVWSKSIDSKWTLLEQSSWREMTRSSMKTTKLYLLLGVFAILLIMLLGTFLARQFMKPIGLLLRAMNAFPNHRGDLLPGDYKNEFGRLFQGYGKLTNRIDELYGNLEVQYESRRNAEIRSLQMMINPHFLYNSLDQVNWAAIEAGQSQISRMLALLGQMFRLALTNTDSLVPVSEEVAHIDCYLQFQQIRWEEQLVYRVDVAEETKRWYMPKIILQPFIENAFVHGFHGKRSAKLTVTIRPSADRLEIAIADDGRTIPRERRETLPEGADKAAAGAKGGGYGLRNVRERIEALFGPAYGFELTDSEMGGTLALLRLPIIRERPNKPGGDN</sequence>
<organism evidence="4 5">
    <name type="scientific">Cohnella fermenti</name>
    <dbReference type="NCBI Taxonomy" id="2565925"/>
    <lineage>
        <taxon>Bacteria</taxon>
        <taxon>Bacillati</taxon>
        <taxon>Bacillota</taxon>
        <taxon>Bacilli</taxon>
        <taxon>Bacillales</taxon>
        <taxon>Paenibacillaceae</taxon>
        <taxon>Cohnella</taxon>
    </lineage>
</organism>
<evidence type="ECO:0000313" key="5">
    <source>
        <dbReference type="Proteomes" id="UP000310636"/>
    </source>
</evidence>
<keyword evidence="1" id="KW-1133">Transmembrane helix</keyword>
<evidence type="ECO:0000259" key="2">
    <source>
        <dbReference type="Pfam" id="PF02518"/>
    </source>
</evidence>
<feature type="domain" description="Signal transduction histidine kinase internal region" evidence="3">
    <location>
        <begin position="373"/>
        <end position="452"/>
    </location>
</feature>
<dbReference type="Pfam" id="PF06580">
    <property type="entry name" value="His_kinase"/>
    <property type="match status" value="1"/>
</dbReference>
<evidence type="ECO:0000259" key="3">
    <source>
        <dbReference type="Pfam" id="PF06580"/>
    </source>
</evidence>
<keyword evidence="1" id="KW-0472">Membrane</keyword>
<feature type="domain" description="Histidine kinase/HSP90-like ATPase" evidence="2">
    <location>
        <begin position="471"/>
        <end position="574"/>
    </location>
</feature>
<gene>
    <name evidence="4" type="ORF">E6C55_15525</name>
</gene>
<dbReference type="InterPro" id="IPR050640">
    <property type="entry name" value="Bact_2-comp_sensor_kinase"/>
</dbReference>
<dbReference type="RefSeq" id="WP_136370724.1">
    <property type="nucleotide sequence ID" value="NZ_SSOB01000018.1"/>
</dbReference>
<dbReference type="OrthoDB" id="2499756at2"/>
<comment type="caution">
    <text evidence="4">The sequence shown here is derived from an EMBL/GenBank/DDBJ whole genome shotgun (WGS) entry which is preliminary data.</text>
</comment>
<keyword evidence="4" id="KW-0418">Kinase</keyword>
<dbReference type="GO" id="GO:0000155">
    <property type="term" value="F:phosphorelay sensor kinase activity"/>
    <property type="evidence" value="ECO:0007669"/>
    <property type="project" value="InterPro"/>
</dbReference>
<dbReference type="Gene3D" id="6.10.340.10">
    <property type="match status" value="1"/>
</dbReference>
<proteinExistence type="predicted"/>
<dbReference type="GO" id="GO:0016020">
    <property type="term" value="C:membrane"/>
    <property type="evidence" value="ECO:0007669"/>
    <property type="project" value="InterPro"/>
</dbReference>
<evidence type="ECO:0000313" key="4">
    <source>
        <dbReference type="EMBL" id="THF77750.1"/>
    </source>
</evidence>
<keyword evidence="5" id="KW-1185">Reference proteome</keyword>
<dbReference type="InterPro" id="IPR003594">
    <property type="entry name" value="HATPase_dom"/>
</dbReference>
<accession>A0A4S4BTU3</accession>
<dbReference type="Gene3D" id="3.30.565.10">
    <property type="entry name" value="Histidine kinase-like ATPase, C-terminal domain"/>
    <property type="match status" value="1"/>
</dbReference>
<keyword evidence="4" id="KW-0808">Transferase</keyword>
<dbReference type="Proteomes" id="UP000310636">
    <property type="component" value="Unassembled WGS sequence"/>
</dbReference>
<protein>
    <submittedName>
        <fullName evidence="4">Sensor histidine kinase</fullName>
    </submittedName>
</protein>
<dbReference type="InterPro" id="IPR010559">
    <property type="entry name" value="Sig_transdc_His_kin_internal"/>
</dbReference>
<dbReference type="InterPro" id="IPR036890">
    <property type="entry name" value="HATPase_C_sf"/>
</dbReference>
<reference evidence="4 5" key="1">
    <citation type="submission" date="2019-04" db="EMBL/GenBank/DDBJ databases">
        <title>Cohnella sp. nov. isolated from preserved vegetables.</title>
        <authorList>
            <person name="Lin S.-Y."/>
            <person name="Hung M.-H."/>
            <person name="Young C.-C."/>
        </authorList>
    </citation>
    <scope>NUCLEOTIDE SEQUENCE [LARGE SCALE GENOMIC DNA]</scope>
    <source>
        <strain evidence="4 5">CC-MHH1044</strain>
    </source>
</reference>
<keyword evidence="1" id="KW-0812">Transmembrane</keyword>
<dbReference type="PANTHER" id="PTHR34220:SF7">
    <property type="entry name" value="SENSOR HISTIDINE KINASE YPDA"/>
    <property type="match status" value="1"/>
</dbReference>
<evidence type="ECO:0000256" key="1">
    <source>
        <dbReference type="SAM" id="Phobius"/>
    </source>
</evidence>
<dbReference type="PANTHER" id="PTHR34220">
    <property type="entry name" value="SENSOR HISTIDINE KINASE YPDA"/>
    <property type="match status" value="1"/>
</dbReference>
<dbReference type="Pfam" id="PF02518">
    <property type="entry name" value="HATPase_c"/>
    <property type="match status" value="1"/>
</dbReference>
<dbReference type="SUPFAM" id="SSF55874">
    <property type="entry name" value="ATPase domain of HSP90 chaperone/DNA topoisomerase II/histidine kinase"/>
    <property type="match status" value="1"/>
</dbReference>
<dbReference type="AlphaFoldDB" id="A0A4S4BTU3"/>
<name>A0A4S4BTU3_9BACL</name>